<evidence type="ECO:0000256" key="1">
    <source>
        <dbReference type="ARBA" id="ARBA00023242"/>
    </source>
</evidence>
<proteinExistence type="predicted"/>
<dbReference type="PROSITE" id="PS50048">
    <property type="entry name" value="ZN2_CY6_FUNGAL_2"/>
    <property type="match status" value="1"/>
</dbReference>
<dbReference type="GeneID" id="19137190"/>
<dbReference type="KEGG" id="bsc:COCSADRAFT_33488"/>
<dbReference type="AlphaFoldDB" id="M2T2B4"/>
<dbReference type="InterPro" id="IPR001138">
    <property type="entry name" value="Zn2Cys6_DnaBD"/>
</dbReference>
<dbReference type="CDD" id="cd00067">
    <property type="entry name" value="GAL4"/>
    <property type="match status" value="1"/>
</dbReference>
<dbReference type="Gene3D" id="4.10.240.10">
    <property type="entry name" value="Zn(2)-C6 fungal-type DNA-binding domain"/>
    <property type="match status" value="1"/>
</dbReference>
<protein>
    <recommendedName>
        <fullName evidence="3">Zn(2)-C6 fungal-type domain-containing protein</fullName>
    </recommendedName>
</protein>
<dbReference type="HOGENOM" id="CLU_054609_1_0_1"/>
<dbReference type="Proteomes" id="UP000016934">
    <property type="component" value="Unassembled WGS sequence"/>
</dbReference>
<dbReference type="eggNOG" id="ENOG502S8N8">
    <property type="taxonomic scope" value="Eukaryota"/>
</dbReference>
<evidence type="ECO:0000313" key="4">
    <source>
        <dbReference type="EMBL" id="EMD68605.1"/>
    </source>
</evidence>
<feature type="region of interest" description="Disordered" evidence="2">
    <location>
        <begin position="152"/>
        <end position="205"/>
    </location>
</feature>
<feature type="compositionally biased region" description="Polar residues" evidence="2">
    <location>
        <begin position="166"/>
        <end position="180"/>
    </location>
</feature>
<name>M2T2B4_COCSN</name>
<dbReference type="PANTHER" id="PTHR47655:SF3">
    <property type="entry name" value="ZN(II)2CYS6 TRANSCRIPTION FACTOR (EUROFUNG)"/>
    <property type="match status" value="1"/>
</dbReference>
<dbReference type="SMART" id="SM00066">
    <property type="entry name" value="GAL4"/>
    <property type="match status" value="1"/>
</dbReference>
<dbReference type="PROSITE" id="PS00463">
    <property type="entry name" value="ZN2_CY6_FUNGAL_1"/>
    <property type="match status" value="1"/>
</dbReference>
<accession>M2T2B4</accession>
<keyword evidence="1" id="KW-0539">Nucleus</keyword>
<dbReference type="STRING" id="665912.M2T2B4"/>
<dbReference type="GO" id="GO:0008270">
    <property type="term" value="F:zinc ion binding"/>
    <property type="evidence" value="ECO:0007669"/>
    <property type="project" value="InterPro"/>
</dbReference>
<feature type="domain" description="Zn(2)-C6 fungal-type" evidence="3">
    <location>
        <begin position="22"/>
        <end position="51"/>
    </location>
</feature>
<dbReference type="GO" id="GO:0000981">
    <property type="term" value="F:DNA-binding transcription factor activity, RNA polymerase II-specific"/>
    <property type="evidence" value="ECO:0007669"/>
    <property type="project" value="InterPro"/>
</dbReference>
<dbReference type="InterPro" id="IPR052783">
    <property type="entry name" value="Metabolic/Drug-Res_Regulator"/>
</dbReference>
<evidence type="ECO:0000313" key="5">
    <source>
        <dbReference type="Proteomes" id="UP000016934"/>
    </source>
</evidence>
<dbReference type="InterPro" id="IPR036864">
    <property type="entry name" value="Zn2-C6_fun-type_DNA-bd_sf"/>
</dbReference>
<dbReference type="SUPFAM" id="SSF57701">
    <property type="entry name" value="Zn2/Cys6 DNA-binding domain"/>
    <property type="match status" value="1"/>
</dbReference>
<dbReference type="RefSeq" id="XP_007695556.1">
    <property type="nucleotide sequence ID" value="XM_007697366.1"/>
</dbReference>
<evidence type="ECO:0000256" key="2">
    <source>
        <dbReference type="SAM" id="MobiDB-lite"/>
    </source>
</evidence>
<gene>
    <name evidence="4" type="ORF">COCSADRAFT_33488</name>
</gene>
<evidence type="ECO:0000259" key="3">
    <source>
        <dbReference type="PROSITE" id="PS50048"/>
    </source>
</evidence>
<dbReference type="OMA" id="RAPWMND"/>
<reference evidence="4 5" key="1">
    <citation type="journal article" date="2012" name="PLoS Pathog.">
        <title>Diverse lifestyles and strategies of plant pathogenesis encoded in the genomes of eighteen Dothideomycetes fungi.</title>
        <authorList>
            <person name="Ohm R.A."/>
            <person name="Feau N."/>
            <person name="Henrissat B."/>
            <person name="Schoch C.L."/>
            <person name="Horwitz B.A."/>
            <person name="Barry K.W."/>
            <person name="Condon B.J."/>
            <person name="Copeland A.C."/>
            <person name="Dhillon B."/>
            <person name="Glaser F."/>
            <person name="Hesse C.N."/>
            <person name="Kosti I."/>
            <person name="LaButti K."/>
            <person name="Lindquist E.A."/>
            <person name="Lucas S."/>
            <person name="Salamov A.A."/>
            <person name="Bradshaw R.E."/>
            <person name="Ciuffetti L."/>
            <person name="Hamelin R.C."/>
            <person name="Kema G.H.J."/>
            <person name="Lawrence C."/>
            <person name="Scott J.A."/>
            <person name="Spatafora J.W."/>
            <person name="Turgeon B.G."/>
            <person name="de Wit P.J.G.M."/>
            <person name="Zhong S."/>
            <person name="Goodwin S.B."/>
            <person name="Grigoriev I.V."/>
        </authorList>
    </citation>
    <scope>NUCLEOTIDE SEQUENCE [LARGE SCALE GENOMIC DNA]</scope>
    <source>
        <strain evidence="5">ND90Pr / ATCC 201652</strain>
    </source>
</reference>
<dbReference type="PANTHER" id="PTHR47655">
    <property type="entry name" value="QUINIC ACID UTILIZATION ACTIVATOR"/>
    <property type="match status" value="1"/>
</dbReference>
<dbReference type="FunFam" id="4.10.240.10:FF:000013">
    <property type="entry name" value="C6 transcription factor, putative"/>
    <property type="match status" value="1"/>
</dbReference>
<dbReference type="EMBL" id="KB445638">
    <property type="protein sequence ID" value="EMD68605.1"/>
    <property type="molecule type" value="Genomic_DNA"/>
</dbReference>
<dbReference type="Pfam" id="PF00172">
    <property type="entry name" value="Zn_clus"/>
    <property type="match status" value="1"/>
</dbReference>
<reference evidence="5" key="2">
    <citation type="journal article" date="2013" name="PLoS Genet.">
        <title>Comparative genome structure, secondary metabolite, and effector coding capacity across Cochliobolus pathogens.</title>
        <authorList>
            <person name="Condon B.J."/>
            <person name="Leng Y."/>
            <person name="Wu D."/>
            <person name="Bushley K.E."/>
            <person name="Ohm R.A."/>
            <person name="Otillar R."/>
            <person name="Martin J."/>
            <person name="Schackwitz W."/>
            <person name="Grimwood J."/>
            <person name="MohdZainudin N."/>
            <person name="Xue C."/>
            <person name="Wang R."/>
            <person name="Manning V.A."/>
            <person name="Dhillon B."/>
            <person name="Tu Z.J."/>
            <person name="Steffenson B.J."/>
            <person name="Salamov A."/>
            <person name="Sun H."/>
            <person name="Lowry S."/>
            <person name="LaButti K."/>
            <person name="Han J."/>
            <person name="Copeland A."/>
            <person name="Lindquist E."/>
            <person name="Barry K."/>
            <person name="Schmutz J."/>
            <person name="Baker S.E."/>
            <person name="Ciuffetti L.M."/>
            <person name="Grigoriev I.V."/>
            <person name="Zhong S."/>
            <person name="Turgeon B.G."/>
        </authorList>
    </citation>
    <scope>NUCLEOTIDE SEQUENCE [LARGE SCALE GENOMIC DNA]</scope>
    <source>
        <strain evidence="5">ND90Pr / ATCC 201652</strain>
    </source>
</reference>
<sequence>MPPQRSDSMEAQDNIRKRVCKACDRCRLKKSKCDGASPCSRCKADNAICVFGERKKSQDKVYPKGYVEMLEQQQGQLVAGLRELYSRLQRGESWPGQPLQETAGGHPLTHDILERLDLLHASSDSVTHYEGFEEDCNRMQQRLIEGGAPYTHRRTSVSSESDHGHASSNSSYNGTPTTRSFAYESPFARNNAPPTPPMNSPFPRQSQVVSPIKQEPVMASPPFMGSGVMDPSALSRAPWMNDSMMMDDTVDFKPMYGFDSFPAYDQNMMVESVAISPNDPMMPDWNTHNELDFSSFIQNPVGA</sequence>
<dbReference type="OrthoDB" id="4151048at2759"/>
<keyword evidence="5" id="KW-1185">Reference proteome</keyword>
<organism evidence="4 5">
    <name type="scientific">Cochliobolus sativus (strain ND90Pr / ATCC 201652)</name>
    <name type="common">Common root rot and spot blotch fungus</name>
    <name type="synonym">Bipolaris sorokiniana</name>
    <dbReference type="NCBI Taxonomy" id="665912"/>
    <lineage>
        <taxon>Eukaryota</taxon>
        <taxon>Fungi</taxon>
        <taxon>Dikarya</taxon>
        <taxon>Ascomycota</taxon>
        <taxon>Pezizomycotina</taxon>
        <taxon>Dothideomycetes</taxon>
        <taxon>Pleosporomycetidae</taxon>
        <taxon>Pleosporales</taxon>
        <taxon>Pleosporineae</taxon>
        <taxon>Pleosporaceae</taxon>
        <taxon>Bipolaris</taxon>
    </lineage>
</organism>